<sequence>MTMADTPPPVSLIPQGKMPRFSTLKETFVAKYGTYPEFFVRAPGRVNLIGEHIDYCGYSVLPMAIEQDIVIAAAANDSGKIVLSNTDSNFSEYSCATDNIEIDKSKPLWFHYFLCGYKGVLEHLSLKNPKGMNLVLDGTVPRSAGLSSSSALVCCAALTTVHINGQQMGKVEIADMCALCEQYIGTIGGGMDQAICFLAEAGKAKLVEFNPLKATNVSLPQGVVFVISNSCVEMNKAATSHFNIRVVECRLACQIMAKEKGLNWREIKKLGDLQKTLGITLEDAIKLTQSVLHPEPYSKEEVCNILGVSAEELAQTSLSQNTLTVASFKLHDRATHVYSEAKRVWDFKKICDEQPHNASEMLGQLMNDSHTSCRDLYECSCPDLDHLVDLCIQSGALGSRLTGAGWGGCAVSMVPADCVQEFITAIQQKYYAKDPAREARVKESLFATVPGSGAVIYKWDD</sequence>
<dbReference type="GO" id="GO:0004335">
    <property type="term" value="F:galactokinase activity"/>
    <property type="evidence" value="ECO:0007669"/>
    <property type="project" value="InterPro"/>
</dbReference>
<proteinExistence type="inferred from homology"/>
<dbReference type="AlphaFoldDB" id="A0A1S3HV91"/>
<dbReference type="InterPro" id="IPR020568">
    <property type="entry name" value="Ribosomal_Su5_D2-typ_SF"/>
</dbReference>
<keyword evidence="5" id="KW-0067">ATP-binding</keyword>
<dbReference type="FunFam" id="3.30.230.10:FF:000023">
    <property type="entry name" value="Putative N-acetylgalactosamine kinase"/>
    <property type="match status" value="1"/>
</dbReference>
<dbReference type="InterPro" id="IPR013750">
    <property type="entry name" value="GHMP_kinase_C_dom"/>
</dbReference>
<dbReference type="PANTHER" id="PTHR10457:SF7">
    <property type="entry name" value="GALACTOKINASE-RELATED"/>
    <property type="match status" value="1"/>
</dbReference>
<dbReference type="NCBIfam" id="TIGR00131">
    <property type="entry name" value="gal_kin"/>
    <property type="match status" value="1"/>
</dbReference>
<dbReference type="InterPro" id="IPR036554">
    <property type="entry name" value="GHMP_kinase_C_sf"/>
</dbReference>
<dbReference type="GO" id="GO:0006012">
    <property type="term" value="P:galactose metabolic process"/>
    <property type="evidence" value="ECO:0007669"/>
    <property type="project" value="InterPro"/>
</dbReference>
<dbReference type="PANTHER" id="PTHR10457">
    <property type="entry name" value="MEVALONATE KINASE/GALACTOKINASE"/>
    <property type="match status" value="1"/>
</dbReference>
<feature type="domain" description="GHMP kinase C-terminal" evidence="7">
    <location>
        <begin position="360"/>
        <end position="431"/>
    </location>
</feature>
<comment type="similarity">
    <text evidence="1">Belongs to the GHMP kinase family. GalK subfamily.</text>
</comment>
<keyword evidence="9" id="KW-1185">Reference proteome</keyword>
<dbReference type="InterPro" id="IPR006203">
    <property type="entry name" value="GHMP_knse_ATP-bd_CS"/>
</dbReference>
<keyword evidence="4 10" id="KW-0418">Kinase</keyword>
<evidence type="ECO:0000256" key="5">
    <source>
        <dbReference type="ARBA" id="ARBA00022840"/>
    </source>
</evidence>
<evidence type="ECO:0000259" key="7">
    <source>
        <dbReference type="Pfam" id="PF08544"/>
    </source>
</evidence>
<dbReference type="InParanoid" id="A0A1S3HV91"/>
<feature type="domain" description="GHMP kinase N-terminal" evidence="6">
    <location>
        <begin position="118"/>
        <end position="198"/>
    </location>
</feature>
<dbReference type="GO" id="GO:0005829">
    <property type="term" value="C:cytosol"/>
    <property type="evidence" value="ECO:0007669"/>
    <property type="project" value="TreeGrafter"/>
</dbReference>
<dbReference type="InterPro" id="IPR019539">
    <property type="entry name" value="GalKase_N"/>
</dbReference>
<evidence type="ECO:0000256" key="1">
    <source>
        <dbReference type="ARBA" id="ARBA00006566"/>
    </source>
</evidence>
<dbReference type="GeneID" id="106158489"/>
<dbReference type="GO" id="GO:0005524">
    <property type="term" value="F:ATP binding"/>
    <property type="evidence" value="ECO:0007669"/>
    <property type="project" value="UniProtKB-KW"/>
</dbReference>
<dbReference type="PIRSF" id="PIRSF000530">
    <property type="entry name" value="Galactokinase"/>
    <property type="match status" value="1"/>
</dbReference>
<dbReference type="PRINTS" id="PR00959">
    <property type="entry name" value="MEVGALKINASE"/>
</dbReference>
<feature type="domain" description="Galactokinase N-terminal" evidence="8">
    <location>
        <begin position="26"/>
        <end position="74"/>
    </location>
</feature>
<keyword evidence="3" id="KW-0547">Nucleotide-binding</keyword>
<reference evidence="10" key="1">
    <citation type="submission" date="2025-08" db="UniProtKB">
        <authorList>
            <consortium name="RefSeq"/>
        </authorList>
    </citation>
    <scope>IDENTIFICATION</scope>
    <source>
        <tissue evidence="10">Gonads</tissue>
    </source>
</reference>
<dbReference type="InterPro" id="IPR006204">
    <property type="entry name" value="GHMP_kinase_N_dom"/>
</dbReference>
<dbReference type="SUPFAM" id="SSF55060">
    <property type="entry name" value="GHMP Kinase, C-terminal domain"/>
    <property type="match status" value="1"/>
</dbReference>
<dbReference type="InterPro" id="IPR019741">
    <property type="entry name" value="Galactokinase_CS"/>
</dbReference>
<protein>
    <submittedName>
        <fullName evidence="10">N-acetylgalactosamine kinase</fullName>
    </submittedName>
</protein>
<organism evidence="9 10">
    <name type="scientific">Lingula anatina</name>
    <name type="common">Brachiopod</name>
    <name type="synonym">Lingula unguis</name>
    <dbReference type="NCBI Taxonomy" id="7574"/>
    <lineage>
        <taxon>Eukaryota</taxon>
        <taxon>Metazoa</taxon>
        <taxon>Spiralia</taxon>
        <taxon>Lophotrochozoa</taxon>
        <taxon>Brachiopoda</taxon>
        <taxon>Linguliformea</taxon>
        <taxon>Lingulata</taxon>
        <taxon>Lingulida</taxon>
        <taxon>Linguloidea</taxon>
        <taxon>Lingulidae</taxon>
        <taxon>Lingula</taxon>
    </lineage>
</organism>
<dbReference type="Pfam" id="PF00288">
    <property type="entry name" value="GHMP_kinases_N"/>
    <property type="match status" value="1"/>
</dbReference>
<dbReference type="InterPro" id="IPR006206">
    <property type="entry name" value="Mevalonate/galactokinase"/>
</dbReference>
<accession>A0A1S3HV91</accession>
<dbReference type="Gene3D" id="3.30.70.3170">
    <property type="match status" value="1"/>
</dbReference>
<dbReference type="SUPFAM" id="SSF54211">
    <property type="entry name" value="Ribosomal protein S5 domain 2-like"/>
    <property type="match status" value="1"/>
</dbReference>
<name>A0A1S3HV91_LINAN</name>
<gene>
    <name evidence="10" type="primary">LOC106158489</name>
</gene>
<evidence type="ECO:0000259" key="8">
    <source>
        <dbReference type="Pfam" id="PF10509"/>
    </source>
</evidence>
<evidence type="ECO:0000256" key="3">
    <source>
        <dbReference type="ARBA" id="ARBA00022741"/>
    </source>
</evidence>
<keyword evidence="2" id="KW-0808">Transferase</keyword>
<dbReference type="STRING" id="7574.A0A1S3HV91"/>
<dbReference type="RefSeq" id="XP_013389960.1">
    <property type="nucleotide sequence ID" value="XM_013534506.1"/>
</dbReference>
<dbReference type="Pfam" id="PF10509">
    <property type="entry name" value="GalKase_gal_bdg"/>
    <property type="match status" value="1"/>
</dbReference>
<evidence type="ECO:0000256" key="2">
    <source>
        <dbReference type="ARBA" id="ARBA00022679"/>
    </source>
</evidence>
<dbReference type="FunFam" id="1.20.1440.340:FF:000001">
    <property type="entry name" value="N-acetylgalactosamine kinase isoform 2"/>
    <property type="match status" value="1"/>
</dbReference>
<dbReference type="InterPro" id="IPR014721">
    <property type="entry name" value="Ribsml_uS5_D2-typ_fold_subgr"/>
</dbReference>
<dbReference type="InterPro" id="IPR000705">
    <property type="entry name" value="Galactokinase"/>
</dbReference>
<dbReference type="OMA" id="GFHDTYF"/>
<evidence type="ECO:0000313" key="10">
    <source>
        <dbReference type="RefSeq" id="XP_013389960.1"/>
    </source>
</evidence>
<dbReference type="PROSITE" id="PS00106">
    <property type="entry name" value="GALACTOKINASE"/>
    <property type="match status" value="1"/>
</dbReference>
<dbReference type="OrthoDB" id="187738at2759"/>
<dbReference type="PROSITE" id="PS00627">
    <property type="entry name" value="GHMP_KINASES_ATP"/>
    <property type="match status" value="1"/>
</dbReference>
<dbReference type="FunCoup" id="A0A1S3HV91">
    <property type="interactions" value="2005"/>
</dbReference>
<dbReference type="Proteomes" id="UP000085678">
    <property type="component" value="Unplaced"/>
</dbReference>
<dbReference type="Gene3D" id="1.20.1440.340">
    <property type="match status" value="1"/>
</dbReference>
<dbReference type="Gene3D" id="3.30.230.10">
    <property type="match status" value="1"/>
</dbReference>
<evidence type="ECO:0000256" key="4">
    <source>
        <dbReference type="ARBA" id="ARBA00022777"/>
    </source>
</evidence>
<evidence type="ECO:0000313" key="9">
    <source>
        <dbReference type="Proteomes" id="UP000085678"/>
    </source>
</evidence>
<evidence type="ECO:0000259" key="6">
    <source>
        <dbReference type="Pfam" id="PF00288"/>
    </source>
</evidence>
<dbReference type="PRINTS" id="PR00473">
    <property type="entry name" value="GALCTOKINASE"/>
</dbReference>
<dbReference type="KEGG" id="lak:106158489"/>
<dbReference type="Pfam" id="PF08544">
    <property type="entry name" value="GHMP_kinases_C"/>
    <property type="match status" value="1"/>
</dbReference>